<dbReference type="InterPro" id="IPR023393">
    <property type="entry name" value="START-like_dom_sf"/>
</dbReference>
<keyword evidence="2" id="KW-1185">Reference proteome</keyword>
<protein>
    <submittedName>
        <fullName evidence="1">SRPBCC family protein</fullName>
    </submittedName>
</protein>
<dbReference type="Gene3D" id="3.30.530.20">
    <property type="match status" value="1"/>
</dbReference>
<sequence length="150" mass="16761">MAAIEVRRLTSGDPERVYELIADITRMNEWSPESAGGVWLSGIPGAVGSTFRGDNRRGIIKWSTLCVVTAAEHGRRFAFAVTARGRRVATWEFELRPAGGGCEIIERTVDQRGPLYKLSSVLTTGLRRRSNRNRETMVRTLERLAQEAEV</sequence>
<dbReference type="SUPFAM" id="SSF55961">
    <property type="entry name" value="Bet v1-like"/>
    <property type="match status" value="1"/>
</dbReference>
<proteinExistence type="predicted"/>
<reference evidence="1 2" key="1">
    <citation type="submission" date="2021-08" db="EMBL/GenBank/DDBJ databases">
        <title>Streptomyces sp. PTM05 isolated from lichen.</title>
        <authorList>
            <person name="Somphong A."/>
            <person name="Phongsopitanun W."/>
            <person name="Tanasupawat S."/>
        </authorList>
    </citation>
    <scope>NUCLEOTIDE SEQUENCE [LARGE SCALE GENOMIC DNA]</scope>
    <source>
        <strain evidence="1 2">Ptm05</strain>
    </source>
</reference>
<evidence type="ECO:0000313" key="2">
    <source>
        <dbReference type="Proteomes" id="UP001198565"/>
    </source>
</evidence>
<organism evidence="1 2">
    <name type="scientific">Streptantibioticus parmotrematis</name>
    <dbReference type="NCBI Taxonomy" id="2873249"/>
    <lineage>
        <taxon>Bacteria</taxon>
        <taxon>Bacillati</taxon>
        <taxon>Actinomycetota</taxon>
        <taxon>Actinomycetes</taxon>
        <taxon>Kitasatosporales</taxon>
        <taxon>Streptomycetaceae</taxon>
        <taxon>Streptantibioticus</taxon>
    </lineage>
</organism>
<evidence type="ECO:0000313" key="1">
    <source>
        <dbReference type="EMBL" id="MBY8886980.1"/>
    </source>
</evidence>
<accession>A0ABS7QX92</accession>
<comment type="caution">
    <text evidence="1">The sequence shown here is derived from an EMBL/GenBank/DDBJ whole genome shotgun (WGS) entry which is preliminary data.</text>
</comment>
<dbReference type="EMBL" id="JAINVZ010000013">
    <property type="protein sequence ID" value="MBY8886980.1"/>
    <property type="molecule type" value="Genomic_DNA"/>
</dbReference>
<dbReference type="InterPro" id="IPR019587">
    <property type="entry name" value="Polyketide_cyclase/dehydratase"/>
</dbReference>
<name>A0ABS7QX92_9ACTN</name>
<dbReference type="CDD" id="cd07812">
    <property type="entry name" value="SRPBCC"/>
    <property type="match status" value="1"/>
</dbReference>
<dbReference type="Pfam" id="PF10604">
    <property type="entry name" value="Polyketide_cyc2"/>
    <property type="match status" value="1"/>
</dbReference>
<dbReference type="Proteomes" id="UP001198565">
    <property type="component" value="Unassembled WGS sequence"/>
</dbReference>
<dbReference type="RefSeq" id="WP_222979736.1">
    <property type="nucleotide sequence ID" value="NZ_JAINVZ010000013.1"/>
</dbReference>
<gene>
    <name evidence="1" type="ORF">K7472_19265</name>
</gene>